<feature type="chain" id="PRO_5041287311" description="DUF732 domain-containing protein" evidence="1">
    <location>
        <begin position="31"/>
        <end position="113"/>
    </location>
</feature>
<keyword evidence="1" id="KW-0732">Signal</keyword>
<accession>A0AA37Q0A4</accession>
<sequence length="113" mass="11348">MQQNLEVMKRLLALTGFLAAVGCCAVPAHADAGQDQAFLVSLGAAGITFKDPASAITAGKTVCELANQGKPGVEVVGIIQGANPGLSQDNAARFTAIAAHVYCPSQLPPAGSS</sequence>
<dbReference type="Proteomes" id="UP001165663">
    <property type="component" value="Unassembled WGS sequence"/>
</dbReference>
<organism evidence="3 4">
    <name type="scientific">Mycobacterium kiyosense</name>
    <dbReference type="NCBI Taxonomy" id="2871094"/>
    <lineage>
        <taxon>Bacteria</taxon>
        <taxon>Bacillati</taxon>
        <taxon>Actinomycetota</taxon>
        <taxon>Actinomycetes</taxon>
        <taxon>Mycobacteriales</taxon>
        <taxon>Mycobacteriaceae</taxon>
        <taxon>Mycobacterium</taxon>
    </lineage>
</organism>
<gene>
    <name evidence="3" type="ORF">SRL2020028_34280</name>
</gene>
<proteinExistence type="predicted"/>
<evidence type="ECO:0000259" key="2">
    <source>
        <dbReference type="Pfam" id="PF05305"/>
    </source>
</evidence>
<evidence type="ECO:0000313" key="3">
    <source>
        <dbReference type="EMBL" id="GLB84172.1"/>
    </source>
</evidence>
<evidence type="ECO:0000313" key="4">
    <source>
        <dbReference type="Proteomes" id="UP001165663"/>
    </source>
</evidence>
<evidence type="ECO:0000256" key="1">
    <source>
        <dbReference type="SAM" id="SignalP"/>
    </source>
</evidence>
<dbReference type="Pfam" id="PF05305">
    <property type="entry name" value="DUF732"/>
    <property type="match status" value="1"/>
</dbReference>
<name>A0AA37Q0A4_9MYCO</name>
<feature type="signal peptide" evidence="1">
    <location>
        <begin position="1"/>
        <end position="30"/>
    </location>
</feature>
<reference evidence="3" key="1">
    <citation type="submission" date="2022-07" db="EMBL/GenBank/DDBJ databases">
        <title>Mycobacterium kiyosense sp. nov., scotochromogenic slow-glowing species isolated from respiratory specimens.</title>
        <authorList>
            <person name="Fukano H."/>
            <person name="Kazumi Y."/>
            <person name="Sakagami N."/>
            <person name="Ato M."/>
            <person name="Mitarai S."/>
            <person name="Hoshino Y."/>
        </authorList>
    </citation>
    <scope>NUCLEOTIDE SEQUENCE</scope>
    <source>
        <strain evidence="3">SRL2020-028</strain>
    </source>
</reference>
<dbReference type="InterPro" id="IPR007969">
    <property type="entry name" value="DUF732"/>
</dbReference>
<dbReference type="EMBL" id="BRXE01000042">
    <property type="protein sequence ID" value="GLB84172.1"/>
    <property type="molecule type" value="Genomic_DNA"/>
</dbReference>
<comment type="caution">
    <text evidence="3">The sequence shown here is derived from an EMBL/GenBank/DDBJ whole genome shotgun (WGS) entry which is preliminary data.</text>
</comment>
<protein>
    <recommendedName>
        <fullName evidence="2">DUF732 domain-containing protein</fullName>
    </recommendedName>
</protein>
<dbReference type="AlphaFoldDB" id="A0AA37Q0A4"/>
<feature type="domain" description="DUF732" evidence="2">
    <location>
        <begin position="34"/>
        <end position="105"/>
    </location>
</feature>